<evidence type="ECO:0000313" key="1">
    <source>
        <dbReference type="EMBL" id="HJA05713.1"/>
    </source>
</evidence>
<comment type="caution">
    <text evidence="1">The sequence shown here is derived from an EMBL/GenBank/DDBJ whole genome shotgun (WGS) entry which is preliminary data.</text>
</comment>
<dbReference type="EMBL" id="DXAK01000004">
    <property type="protein sequence ID" value="HJA05713.1"/>
    <property type="molecule type" value="Genomic_DNA"/>
</dbReference>
<dbReference type="Proteomes" id="UP000824223">
    <property type="component" value="Unassembled WGS sequence"/>
</dbReference>
<protein>
    <submittedName>
        <fullName evidence="1">Uncharacterized protein</fullName>
    </submittedName>
</protein>
<evidence type="ECO:0000313" key="2">
    <source>
        <dbReference type="Proteomes" id="UP000824223"/>
    </source>
</evidence>
<dbReference type="InterPro" id="IPR044929">
    <property type="entry name" value="DNA/RNA_non-sp_Endonuclease_sf"/>
</dbReference>
<name>A0A9D2H702_9FIRM</name>
<sequence length="112" mass="12393">MEINDNEPEFNEEELIMDSYGTYSELDSLSRCGTAQACVGEDLMPDEAREEYIKEHPRMVSITQIYDMSCIGKKATDPSIGTPFAAMLCGFETTLPLIPIGVCWNCCCGCCT</sequence>
<dbReference type="Gene3D" id="3.40.570.10">
    <property type="entry name" value="Extracellular Endonuclease, subunit A"/>
    <property type="match status" value="1"/>
</dbReference>
<gene>
    <name evidence="1" type="ORF">H9798_00970</name>
</gene>
<proteinExistence type="predicted"/>
<accession>A0A9D2H702</accession>
<dbReference type="AlphaFoldDB" id="A0A9D2H702"/>
<reference evidence="1" key="2">
    <citation type="submission" date="2021-04" db="EMBL/GenBank/DDBJ databases">
        <authorList>
            <person name="Gilroy R."/>
        </authorList>
    </citation>
    <scope>NUCLEOTIDE SEQUENCE</scope>
    <source>
        <strain evidence="1">ChiSjej2B20-11307</strain>
    </source>
</reference>
<reference evidence="1" key="1">
    <citation type="journal article" date="2021" name="PeerJ">
        <title>Extensive microbial diversity within the chicken gut microbiome revealed by metagenomics and culture.</title>
        <authorList>
            <person name="Gilroy R."/>
            <person name="Ravi A."/>
            <person name="Getino M."/>
            <person name="Pursley I."/>
            <person name="Horton D.L."/>
            <person name="Alikhan N.F."/>
            <person name="Baker D."/>
            <person name="Gharbi K."/>
            <person name="Hall N."/>
            <person name="Watson M."/>
            <person name="Adriaenssens E.M."/>
            <person name="Foster-Nyarko E."/>
            <person name="Jarju S."/>
            <person name="Secka A."/>
            <person name="Antonio M."/>
            <person name="Oren A."/>
            <person name="Chaudhuri R.R."/>
            <person name="La Ragione R."/>
            <person name="Hildebrand F."/>
            <person name="Pallen M.J."/>
        </authorList>
    </citation>
    <scope>NUCLEOTIDE SEQUENCE</scope>
    <source>
        <strain evidence="1">ChiSjej2B20-11307</strain>
    </source>
</reference>
<organism evidence="1 2">
    <name type="scientific">Candidatus Mediterraneibacter pullicola</name>
    <dbReference type="NCBI Taxonomy" id="2838682"/>
    <lineage>
        <taxon>Bacteria</taxon>
        <taxon>Bacillati</taxon>
        <taxon>Bacillota</taxon>
        <taxon>Clostridia</taxon>
        <taxon>Lachnospirales</taxon>
        <taxon>Lachnospiraceae</taxon>
        <taxon>Mediterraneibacter</taxon>
    </lineage>
</organism>